<sequence length="99" mass="9778">MNTRLLFASLAALSLGTIASTGSFAAQQSGGKDSYGPGITYTQKAAPGSAEAFALIDNENAAGPGIVIATPPTAHAGGTGPDSELAMASAYPVDNRNGH</sequence>
<reference evidence="3 4" key="1">
    <citation type="submission" date="2018-05" db="EMBL/GenBank/DDBJ databases">
        <title>Zavarzinia sp. HR-AS.</title>
        <authorList>
            <person name="Lee Y."/>
            <person name="Jeon C.O."/>
        </authorList>
    </citation>
    <scope>NUCLEOTIDE SEQUENCE [LARGE SCALE GENOMIC DNA]</scope>
    <source>
        <strain evidence="3 4">HR-AS</strain>
    </source>
</reference>
<feature type="signal peptide" evidence="2">
    <location>
        <begin position="1"/>
        <end position="25"/>
    </location>
</feature>
<gene>
    <name evidence="3" type="ORF">DKG74_04560</name>
</gene>
<dbReference type="AlphaFoldDB" id="A0A317EIH8"/>
<dbReference type="RefSeq" id="WP_109903097.1">
    <property type="nucleotide sequence ID" value="NZ_QGLE01000002.1"/>
</dbReference>
<feature type="region of interest" description="Disordered" evidence="1">
    <location>
        <begin position="72"/>
        <end position="99"/>
    </location>
</feature>
<evidence type="ECO:0000313" key="3">
    <source>
        <dbReference type="EMBL" id="PWR25045.1"/>
    </source>
</evidence>
<feature type="chain" id="PRO_5016295839" description="Aromatic hydrocarbon degradation protein" evidence="2">
    <location>
        <begin position="26"/>
        <end position="99"/>
    </location>
</feature>
<organism evidence="3 4">
    <name type="scientific">Zavarzinia aquatilis</name>
    <dbReference type="NCBI Taxonomy" id="2211142"/>
    <lineage>
        <taxon>Bacteria</taxon>
        <taxon>Pseudomonadati</taxon>
        <taxon>Pseudomonadota</taxon>
        <taxon>Alphaproteobacteria</taxon>
        <taxon>Rhodospirillales</taxon>
        <taxon>Zavarziniaceae</taxon>
        <taxon>Zavarzinia</taxon>
    </lineage>
</organism>
<protein>
    <recommendedName>
        <fullName evidence="5">Aromatic hydrocarbon degradation protein</fullName>
    </recommendedName>
</protein>
<comment type="caution">
    <text evidence="3">The sequence shown here is derived from an EMBL/GenBank/DDBJ whole genome shotgun (WGS) entry which is preliminary data.</text>
</comment>
<dbReference type="Proteomes" id="UP000245461">
    <property type="component" value="Unassembled WGS sequence"/>
</dbReference>
<name>A0A317EIH8_9PROT</name>
<proteinExistence type="predicted"/>
<evidence type="ECO:0000256" key="1">
    <source>
        <dbReference type="SAM" id="MobiDB-lite"/>
    </source>
</evidence>
<keyword evidence="2" id="KW-0732">Signal</keyword>
<evidence type="ECO:0000256" key="2">
    <source>
        <dbReference type="SAM" id="SignalP"/>
    </source>
</evidence>
<evidence type="ECO:0000313" key="4">
    <source>
        <dbReference type="Proteomes" id="UP000245461"/>
    </source>
</evidence>
<dbReference type="EMBL" id="QGLE01000002">
    <property type="protein sequence ID" value="PWR25045.1"/>
    <property type="molecule type" value="Genomic_DNA"/>
</dbReference>
<accession>A0A317EIH8</accession>
<keyword evidence="4" id="KW-1185">Reference proteome</keyword>
<evidence type="ECO:0008006" key="5">
    <source>
        <dbReference type="Google" id="ProtNLM"/>
    </source>
</evidence>